<proteinExistence type="predicted"/>
<organism evidence="4 5">
    <name type="scientific">Halobacillus amylolyticus</name>
    <dbReference type="NCBI Taxonomy" id="2932259"/>
    <lineage>
        <taxon>Bacteria</taxon>
        <taxon>Bacillati</taxon>
        <taxon>Bacillota</taxon>
        <taxon>Bacilli</taxon>
        <taxon>Bacillales</taxon>
        <taxon>Bacillaceae</taxon>
        <taxon>Halobacillus</taxon>
    </lineage>
</organism>
<evidence type="ECO:0000313" key="4">
    <source>
        <dbReference type="EMBL" id="UOR14104.1"/>
    </source>
</evidence>
<dbReference type="PANTHER" id="PTHR11638:SF18">
    <property type="entry name" value="HEAT SHOCK PROTEIN 104"/>
    <property type="match status" value="1"/>
</dbReference>
<keyword evidence="1" id="KW-0547">Nucleotide-binding</keyword>
<dbReference type="SMART" id="SM00382">
    <property type="entry name" value="AAA"/>
    <property type="match status" value="1"/>
</dbReference>
<dbReference type="InterPro" id="IPR003959">
    <property type="entry name" value="ATPase_AAA_core"/>
</dbReference>
<evidence type="ECO:0000259" key="3">
    <source>
        <dbReference type="SMART" id="SM00382"/>
    </source>
</evidence>
<protein>
    <submittedName>
        <fullName evidence="4">AAA family ATPase</fullName>
    </submittedName>
</protein>
<dbReference type="InterPro" id="IPR003593">
    <property type="entry name" value="AAA+_ATPase"/>
</dbReference>
<dbReference type="Proteomes" id="UP000830326">
    <property type="component" value="Plasmid unnamed1"/>
</dbReference>
<gene>
    <name evidence="4" type="ORF">MUO15_21350</name>
</gene>
<dbReference type="Pfam" id="PF07724">
    <property type="entry name" value="AAA_2"/>
    <property type="match status" value="1"/>
</dbReference>
<dbReference type="PRINTS" id="PR00300">
    <property type="entry name" value="CLPPROTEASEA"/>
</dbReference>
<keyword evidence="4" id="KW-0614">Plasmid</keyword>
<accession>A0ABY4HHK0</accession>
<dbReference type="EMBL" id="CP095076">
    <property type="protein sequence ID" value="UOR14104.1"/>
    <property type="molecule type" value="Genomic_DNA"/>
</dbReference>
<evidence type="ECO:0000256" key="2">
    <source>
        <dbReference type="ARBA" id="ARBA00022840"/>
    </source>
</evidence>
<dbReference type="Gene3D" id="3.40.50.300">
    <property type="entry name" value="P-loop containing nucleotide triphosphate hydrolases"/>
    <property type="match status" value="1"/>
</dbReference>
<dbReference type="InterPro" id="IPR001270">
    <property type="entry name" value="ClpA/B"/>
</dbReference>
<evidence type="ECO:0000256" key="1">
    <source>
        <dbReference type="ARBA" id="ARBA00022741"/>
    </source>
</evidence>
<dbReference type="InterPro" id="IPR027417">
    <property type="entry name" value="P-loop_NTPase"/>
</dbReference>
<geneLocation type="plasmid" evidence="4 5">
    <name>unnamed1</name>
</geneLocation>
<name>A0ABY4HHK0_9BACI</name>
<evidence type="ECO:0000313" key="5">
    <source>
        <dbReference type="Proteomes" id="UP000830326"/>
    </source>
</evidence>
<keyword evidence="5" id="KW-1185">Reference proteome</keyword>
<feature type="domain" description="AAA+ ATPase" evidence="3">
    <location>
        <begin position="181"/>
        <end position="331"/>
    </location>
</feature>
<sequence length="394" mass="45641">MSKETIYVYNKDEYQNYIKSREEDRIPVLSLAKFGIGLEKTDVDFECDIDLTSTVTALTNKNFQTMKYNVEQLLYQITENHENVRFLVESKYEQVALQELSLFFRYREFINMNESKDLDKVEEEQPLSESINKVIDLNKTRLKSLFKTIEKDLVGHHKFKDILKREISMFKFFNTKINDLPIMSVFLLGPSGVGKTEIARILHGFLDGNNPLAKINFANYKSESSLASLIGSPPGYVNSEAESDLVQKISKSNAGVLLVDEFEKADPAAHNFFLQLLEEGKFDDAMGRVHDLNGYIIIFTSNLDKQNYKEKIPPELRSRFNVVNRFNALYFEEKKEFATNILESYIRKSGKRMTNSDREEILAKIDFKGEDNLRNIQKNIRVAFYLCLKDKGKI</sequence>
<dbReference type="RefSeq" id="WP_245036209.1">
    <property type="nucleotide sequence ID" value="NZ_CP095076.1"/>
</dbReference>
<dbReference type="PANTHER" id="PTHR11638">
    <property type="entry name" value="ATP-DEPENDENT CLP PROTEASE"/>
    <property type="match status" value="1"/>
</dbReference>
<dbReference type="InterPro" id="IPR050130">
    <property type="entry name" value="ClpA_ClpB"/>
</dbReference>
<dbReference type="SUPFAM" id="SSF52540">
    <property type="entry name" value="P-loop containing nucleoside triphosphate hydrolases"/>
    <property type="match status" value="1"/>
</dbReference>
<keyword evidence="2" id="KW-0067">ATP-binding</keyword>
<reference evidence="4" key="1">
    <citation type="submission" date="2022-04" db="EMBL/GenBank/DDBJ databases">
        <title>Halobacillus sp. isolated from saltern.</title>
        <authorList>
            <person name="Won M."/>
            <person name="Lee C.-M."/>
            <person name="Woen H.-Y."/>
            <person name="Kwon S.-W."/>
        </authorList>
    </citation>
    <scope>NUCLEOTIDE SEQUENCE</scope>
    <source>
        <strain evidence="4">SSHM10-5</strain>
        <plasmid evidence="4">unnamed1</plasmid>
    </source>
</reference>